<dbReference type="AlphaFoldDB" id="A0A132AEA0"/>
<dbReference type="EMBL" id="JXLN01013367">
    <property type="protein sequence ID" value="KPM09316.1"/>
    <property type="molecule type" value="Genomic_DNA"/>
</dbReference>
<name>A0A132AEA0_SARSC</name>
<gene>
    <name evidence="2" type="ORF">QR98_0078500</name>
</gene>
<organism evidence="2 3">
    <name type="scientific">Sarcoptes scabiei</name>
    <name type="common">Itch mite</name>
    <name type="synonym">Acarus scabiei</name>
    <dbReference type="NCBI Taxonomy" id="52283"/>
    <lineage>
        <taxon>Eukaryota</taxon>
        <taxon>Metazoa</taxon>
        <taxon>Ecdysozoa</taxon>
        <taxon>Arthropoda</taxon>
        <taxon>Chelicerata</taxon>
        <taxon>Arachnida</taxon>
        <taxon>Acari</taxon>
        <taxon>Acariformes</taxon>
        <taxon>Sarcoptiformes</taxon>
        <taxon>Astigmata</taxon>
        <taxon>Psoroptidia</taxon>
        <taxon>Sarcoptoidea</taxon>
        <taxon>Sarcoptidae</taxon>
        <taxon>Sarcoptinae</taxon>
        <taxon>Sarcoptes</taxon>
    </lineage>
</organism>
<accession>A0A132AEA0</accession>
<evidence type="ECO:0000313" key="3">
    <source>
        <dbReference type="Proteomes" id="UP000616769"/>
    </source>
</evidence>
<dbReference type="OrthoDB" id="10034090at2759"/>
<reference evidence="2 3" key="1">
    <citation type="journal article" date="2015" name="Parasit. Vectors">
        <title>Draft genome of the scabies mite.</title>
        <authorList>
            <person name="Rider S.D.Jr."/>
            <person name="Morgan M.S."/>
            <person name="Arlian L.G."/>
        </authorList>
    </citation>
    <scope>NUCLEOTIDE SEQUENCE [LARGE SCALE GENOMIC DNA]</scope>
    <source>
        <strain evidence="2">Arlian Lab</strain>
    </source>
</reference>
<evidence type="ECO:0000313" key="2">
    <source>
        <dbReference type="EMBL" id="KPM09316.1"/>
    </source>
</evidence>
<proteinExistence type="predicted"/>
<dbReference type="Proteomes" id="UP000616769">
    <property type="component" value="Unassembled WGS sequence"/>
</dbReference>
<sequence length="158" mass="16785">MPYSMPYVPNGGGGQSSLVESHLTMSHEDHLMSSNPILLASSNPQNPGVSMGGPTAPTYHQLTNDPQQHSQPQPPPPSAQVVPSSAHYVNAPNPNNGGVIVSPAAPDSSQYYSPYCDSRDAYIISHNIDETTFFKALAIFASLIFSSAVGQTNLTNFN</sequence>
<dbReference type="VEuPathDB" id="VectorBase:SSCA009830"/>
<comment type="caution">
    <text evidence="2">The sequence shown here is derived from an EMBL/GenBank/DDBJ whole genome shotgun (WGS) entry which is preliminary data.</text>
</comment>
<feature type="compositionally biased region" description="Polar residues" evidence="1">
    <location>
        <begin position="37"/>
        <end position="48"/>
    </location>
</feature>
<evidence type="ECO:0000256" key="1">
    <source>
        <dbReference type="SAM" id="MobiDB-lite"/>
    </source>
</evidence>
<feature type="region of interest" description="Disordered" evidence="1">
    <location>
        <begin position="37"/>
        <end position="94"/>
    </location>
</feature>
<protein>
    <submittedName>
        <fullName evidence="2">Uncharacterized protein</fullName>
    </submittedName>
</protein>